<dbReference type="PANTHER" id="PTHR21666:SF270">
    <property type="entry name" value="MUREIN HYDROLASE ACTIVATOR ENVC"/>
    <property type="match status" value="1"/>
</dbReference>
<proteinExistence type="predicted"/>
<dbReference type="PANTHER" id="PTHR21666">
    <property type="entry name" value="PEPTIDASE-RELATED"/>
    <property type="match status" value="1"/>
</dbReference>
<dbReference type="Proteomes" id="UP000474777">
    <property type="component" value="Unassembled WGS sequence"/>
</dbReference>
<accession>A0A6B3LV13</accession>
<dbReference type="SUPFAM" id="SSF51261">
    <property type="entry name" value="Duplicated hybrid motif"/>
    <property type="match status" value="1"/>
</dbReference>
<dbReference type="Gene3D" id="2.70.70.10">
    <property type="entry name" value="Glucose Permease (Domain IIA)"/>
    <property type="match status" value="1"/>
</dbReference>
<dbReference type="RefSeq" id="WP_163913648.1">
    <property type="nucleotide sequence ID" value="NZ_JAAGWD010000002.1"/>
</dbReference>
<gene>
    <name evidence="2" type="ORF">GXP69_06660</name>
</gene>
<dbReference type="InterPro" id="IPR050570">
    <property type="entry name" value="Cell_wall_metabolism_enzyme"/>
</dbReference>
<keyword evidence="3" id="KW-1185">Reference proteome</keyword>
<organism evidence="2 3">
    <name type="scientific">Pontibacter burrus</name>
    <dbReference type="NCBI Taxonomy" id="2704466"/>
    <lineage>
        <taxon>Bacteria</taxon>
        <taxon>Pseudomonadati</taxon>
        <taxon>Bacteroidota</taxon>
        <taxon>Cytophagia</taxon>
        <taxon>Cytophagales</taxon>
        <taxon>Hymenobacteraceae</taxon>
        <taxon>Pontibacter</taxon>
    </lineage>
</organism>
<evidence type="ECO:0000313" key="2">
    <source>
        <dbReference type="EMBL" id="NEM97370.1"/>
    </source>
</evidence>
<feature type="domain" description="M23ase beta-sheet core" evidence="1">
    <location>
        <begin position="146"/>
        <end position="242"/>
    </location>
</feature>
<dbReference type="InterPro" id="IPR016047">
    <property type="entry name" value="M23ase_b-sheet_dom"/>
</dbReference>
<dbReference type="AlphaFoldDB" id="A0A6B3LV13"/>
<evidence type="ECO:0000313" key="3">
    <source>
        <dbReference type="Proteomes" id="UP000474777"/>
    </source>
</evidence>
<sequence length="277" mass="30934">MQKLFLLLLLVTVSFSGCQTRKLPAVVHTQYSYYKSYKTENNQLQINLQNPLHCPLRVWVKSPDKEMQTVFDAINPVVIKAQQDTVLYFPVAGNTNYSISFASRLGDTSKEIKPIALALPFPKNKAYRVIQANNTNYTHNSDWARYAVDFDMAVNDTICAATRGFVVGVIDDYKLGGTGAEWKPYANYITIYEPNSGLFTQYVHLVYKGSLVKIGDIIESGQPIALSGNTGQTNAPHLHFNCLVPANTNDGLKSVPFEFLGGYKSQELKNGDYLENN</sequence>
<protein>
    <submittedName>
        <fullName evidence="2">M23 family metallopeptidase</fullName>
    </submittedName>
</protein>
<name>A0A6B3LV13_9BACT</name>
<dbReference type="GO" id="GO:0004222">
    <property type="term" value="F:metalloendopeptidase activity"/>
    <property type="evidence" value="ECO:0007669"/>
    <property type="project" value="TreeGrafter"/>
</dbReference>
<dbReference type="InterPro" id="IPR011055">
    <property type="entry name" value="Dup_hybrid_motif"/>
</dbReference>
<dbReference type="EMBL" id="JAAGWD010000002">
    <property type="protein sequence ID" value="NEM97370.1"/>
    <property type="molecule type" value="Genomic_DNA"/>
</dbReference>
<evidence type="ECO:0000259" key="1">
    <source>
        <dbReference type="Pfam" id="PF01551"/>
    </source>
</evidence>
<dbReference type="Pfam" id="PF01551">
    <property type="entry name" value="Peptidase_M23"/>
    <property type="match status" value="1"/>
</dbReference>
<dbReference type="CDD" id="cd12797">
    <property type="entry name" value="M23_peptidase"/>
    <property type="match status" value="1"/>
</dbReference>
<comment type="caution">
    <text evidence="2">The sequence shown here is derived from an EMBL/GenBank/DDBJ whole genome shotgun (WGS) entry which is preliminary data.</text>
</comment>
<reference evidence="2 3" key="1">
    <citation type="submission" date="2020-02" db="EMBL/GenBank/DDBJ databases">
        <authorList>
            <person name="Kim M.K."/>
        </authorList>
    </citation>
    <scope>NUCLEOTIDE SEQUENCE [LARGE SCALE GENOMIC DNA]</scope>
    <source>
        <strain evidence="2 3">BT327</strain>
    </source>
</reference>
<dbReference type="PROSITE" id="PS51257">
    <property type="entry name" value="PROKAR_LIPOPROTEIN"/>
    <property type="match status" value="1"/>
</dbReference>